<evidence type="ECO:0000313" key="5">
    <source>
        <dbReference type="Proteomes" id="UP000276568"/>
    </source>
</evidence>
<evidence type="ECO:0000256" key="1">
    <source>
        <dbReference type="ARBA" id="ARBA00022741"/>
    </source>
</evidence>
<dbReference type="OrthoDB" id="9776369at2"/>
<dbReference type="GO" id="GO:0022857">
    <property type="term" value="F:transmembrane transporter activity"/>
    <property type="evidence" value="ECO:0007669"/>
    <property type="project" value="TreeGrafter"/>
</dbReference>
<evidence type="ECO:0000259" key="3">
    <source>
        <dbReference type="PROSITE" id="PS50893"/>
    </source>
</evidence>
<dbReference type="Pfam" id="PF00005">
    <property type="entry name" value="ABC_tran"/>
    <property type="match status" value="1"/>
</dbReference>
<proteinExistence type="predicted"/>
<dbReference type="PANTHER" id="PTHR24220">
    <property type="entry name" value="IMPORT ATP-BINDING PROTEIN"/>
    <property type="match status" value="1"/>
</dbReference>
<dbReference type="Proteomes" id="UP000276568">
    <property type="component" value="Unassembled WGS sequence"/>
</dbReference>
<dbReference type="GO" id="GO:0016887">
    <property type="term" value="F:ATP hydrolysis activity"/>
    <property type="evidence" value="ECO:0007669"/>
    <property type="project" value="InterPro"/>
</dbReference>
<dbReference type="PANTHER" id="PTHR24220:SF692">
    <property type="entry name" value="ABC TRANSPORTER DOMAIN-CONTAINING PROTEIN"/>
    <property type="match status" value="1"/>
</dbReference>
<dbReference type="InterPro" id="IPR003593">
    <property type="entry name" value="AAA+_ATPase"/>
</dbReference>
<dbReference type="InterPro" id="IPR015854">
    <property type="entry name" value="ABC_transpr_LolD-like"/>
</dbReference>
<protein>
    <submittedName>
        <fullName evidence="4">ATP-binding cassette domain-containing protein</fullName>
    </submittedName>
</protein>
<dbReference type="GO" id="GO:0005524">
    <property type="term" value="F:ATP binding"/>
    <property type="evidence" value="ECO:0007669"/>
    <property type="project" value="UniProtKB-KW"/>
</dbReference>
<dbReference type="GO" id="GO:0005886">
    <property type="term" value="C:plasma membrane"/>
    <property type="evidence" value="ECO:0007669"/>
    <property type="project" value="TreeGrafter"/>
</dbReference>
<dbReference type="InterPro" id="IPR027417">
    <property type="entry name" value="P-loop_NTPase"/>
</dbReference>
<dbReference type="SUPFAM" id="SSF52540">
    <property type="entry name" value="P-loop containing nucleoside triphosphate hydrolases"/>
    <property type="match status" value="1"/>
</dbReference>
<keyword evidence="1" id="KW-0547">Nucleotide-binding</keyword>
<dbReference type="Gene3D" id="3.40.50.300">
    <property type="entry name" value="P-loop containing nucleotide triphosphate hydrolases"/>
    <property type="match status" value="1"/>
</dbReference>
<dbReference type="SMART" id="SM00382">
    <property type="entry name" value="AAA"/>
    <property type="match status" value="1"/>
</dbReference>
<accession>A0A3N0I2X6</accession>
<organism evidence="4 5">
    <name type="scientific">Absicoccus porci</name>
    <dbReference type="NCBI Taxonomy" id="2486576"/>
    <lineage>
        <taxon>Bacteria</taxon>
        <taxon>Bacillati</taxon>
        <taxon>Bacillota</taxon>
        <taxon>Erysipelotrichia</taxon>
        <taxon>Erysipelotrichales</taxon>
        <taxon>Erysipelotrichaceae</taxon>
        <taxon>Absicoccus</taxon>
    </lineage>
</organism>
<name>A0A3N0I2X6_9FIRM</name>
<dbReference type="InterPro" id="IPR003439">
    <property type="entry name" value="ABC_transporter-like_ATP-bd"/>
</dbReference>
<sequence>MLSLQDVSVTFNEGTSLEKRALSHVSVDVNDGDFITILGSNGAGKSTFFNVIAGKLPVSDGKIILGGKDITHEKEHVRARNIGRLFQDPSMGTASRLSVEENLALAYSRSNRGLFSMAVNKNERAFFAEKLKTLNMGLEDRMKTPIGLLSGGQRQAVALMMAVLNPPEVLLLDEHTAALDPNSAKKILEITNELIREEHITALMITHNMKDALENGNRLLVFHDGQIRKDFHSEEKAKLKPADLLAYYEV</sequence>
<dbReference type="PROSITE" id="PS50893">
    <property type="entry name" value="ABC_TRANSPORTER_2"/>
    <property type="match status" value="1"/>
</dbReference>
<dbReference type="RefSeq" id="WP_128519434.1">
    <property type="nucleotide sequence ID" value="NZ_JALFCT010000048.1"/>
</dbReference>
<keyword evidence="5" id="KW-1185">Reference proteome</keyword>
<evidence type="ECO:0000313" key="4">
    <source>
        <dbReference type="EMBL" id="RNM31268.1"/>
    </source>
</evidence>
<feature type="domain" description="ABC transporter" evidence="3">
    <location>
        <begin position="2"/>
        <end position="249"/>
    </location>
</feature>
<evidence type="ECO:0000256" key="2">
    <source>
        <dbReference type="ARBA" id="ARBA00022840"/>
    </source>
</evidence>
<keyword evidence="2 4" id="KW-0067">ATP-binding</keyword>
<dbReference type="EMBL" id="RJQC01000001">
    <property type="protein sequence ID" value="RNM31268.1"/>
    <property type="molecule type" value="Genomic_DNA"/>
</dbReference>
<comment type="caution">
    <text evidence="4">The sequence shown here is derived from an EMBL/GenBank/DDBJ whole genome shotgun (WGS) entry which is preliminary data.</text>
</comment>
<gene>
    <name evidence="4" type="ORF">EDX97_01495</name>
</gene>
<dbReference type="AlphaFoldDB" id="A0A3N0I2X6"/>
<reference evidence="4 5" key="1">
    <citation type="submission" date="2018-11" db="EMBL/GenBank/DDBJ databases">
        <title>Clostridium sp. nov., a member of the family Erysipelotrichaceae isolated from pig faeces.</title>
        <authorList>
            <person name="Chang Y.-H."/>
        </authorList>
    </citation>
    <scope>NUCLEOTIDE SEQUENCE [LARGE SCALE GENOMIC DNA]</scope>
    <source>
        <strain evidence="4 5">YH-panp20</strain>
    </source>
</reference>